<organism evidence="2 3">
    <name type="scientific">Alligator mississippiensis</name>
    <name type="common">American alligator</name>
    <dbReference type="NCBI Taxonomy" id="8496"/>
    <lineage>
        <taxon>Eukaryota</taxon>
        <taxon>Metazoa</taxon>
        <taxon>Chordata</taxon>
        <taxon>Craniata</taxon>
        <taxon>Vertebrata</taxon>
        <taxon>Euteleostomi</taxon>
        <taxon>Archelosauria</taxon>
        <taxon>Archosauria</taxon>
        <taxon>Crocodylia</taxon>
        <taxon>Alligatoridae</taxon>
        <taxon>Alligatorinae</taxon>
        <taxon>Alligator</taxon>
    </lineage>
</organism>
<reference evidence="2 3" key="1">
    <citation type="journal article" date="2012" name="Genome Biol.">
        <title>Sequencing three crocodilian genomes to illuminate the evolution of archosaurs and amniotes.</title>
        <authorList>
            <person name="St John J.A."/>
            <person name="Braun E.L."/>
            <person name="Isberg S.R."/>
            <person name="Miles L.G."/>
            <person name="Chong A.Y."/>
            <person name="Gongora J."/>
            <person name="Dalzell P."/>
            <person name="Moran C."/>
            <person name="Bed'hom B."/>
            <person name="Abzhanov A."/>
            <person name="Burgess S.C."/>
            <person name="Cooksey A.M."/>
            <person name="Castoe T.A."/>
            <person name="Crawford N.G."/>
            <person name="Densmore L.D."/>
            <person name="Drew J.C."/>
            <person name="Edwards S.V."/>
            <person name="Faircloth B.C."/>
            <person name="Fujita M.K."/>
            <person name="Greenwold M.J."/>
            <person name="Hoffmann F.G."/>
            <person name="Howard J.M."/>
            <person name="Iguchi T."/>
            <person name="Janes D.E."/>
            <person name="Khan S.Y."/>
            <person name="Kohno S."/>
            <person name="de Koning A.J."/>
            <person name="Lance S.L."/>
            <person name="McCarthy F.M."/>
            <person name="McCormack J.E."/>
            <person name="Merchant M.E."/>
            <person name="Peterson D.G."/>
            <person name="Pollock D.D."/>
            <person name="Pourmand N."/>
            <person name="Raney B.J."/>
            <person name="Roessler K.A."/>
            <person name="Sanford J.R."/>
            <person name="Sawyer R.H."/>
            <person name="Schmidt C.J."/>
            <person name="Triplett E.W."/>
            <person name="Tuberville T.D."/>
            <person name="Venegas-Anaya M."/>
            <person name="Howard J.T."/>
            <person name="Jarvis E.D."/>
            <person name="Guillette L.J.Jr."/>
            <person name="Glenn T.C."/>
            <person name="Green R.E."/>
            <person name="Ray D.A."/>
        </authorList>
    </citation>
    <scope>NUCLEOTIDE SEQUENCE [LARGE SCALE GENOMIC DNA]</scope>
    <source>
        <strain evidence="2">KSC_2009_1</strain>
    </source>
</reference>
<dbReference type="AlphaFoldDB" id="A0A151NYR6"/>
<dbReference type="Proteomes" id="UP000050525">
    <property type="component" value="Unassembled WGS sequence"/>
</dbReference>
<name>A0A151NYR6_ALLMI</name>
<evidence type="ECO:0000256" key="1">
    <source>
        <dbReference type="SAM" id="MobiDB-lite"/>
    </source>
</evidence>
<proteinExistence type="predicted"/>
<comment type="caution">
    <text evidence="2">The sequence shown here is derived from an EMBL/GenBank/DDBJ whole genome shotgun (WGS) entry which is preliminary data.</text>
</comment>
<sequence length="105" mass="11610">MRQVRAAVEGRGAPPPTPPGTSVTAAQRKAGASDVSKRRRAVAMGTKMEIIRRSEKGERRTATGRALGLDRGPVATVRKDEVRKITDYGYRGNMQSDKQCWKQER</sequence>
<gene>
    <name evidence="2" type="ORF">Y1Q_0002673</name>
</gene>
<keyword evidence="3" id="KW-1185">Reference proteome</keyword>
<evidence type="ECO:0000313" key="2">
    <source>
        <dbReference type="EMBL" id="KYO42021.1"/>
    </source>
</evidence>
<accession>A0A151NYR6</accession>
<dbReference type="EMBL" id="AKHW03001485">
    <property type="protein sequence ID" value="KYO42021.1"/>
    <property type="molecule type" value="Genomic_DNA"/>
</dbReference>
<protein>
    <submittedName>
        <fullName evidence="2">Uncharacterized protein</fullName>
    </submittedName>
</protein>
<evidence type="ECO:0000313" key="3">
    <source>
        <dbReference type="Proteomes" id="UP000050525"/>
    </source>
</evidence>
<feature type="region of interest" description="Disordered" evidence="1">
    <location>
        <begin position="1"/>
        <end position="41"/>
    </location>
</feature>